<protein>
    <submittedName>
        <fullName evidence="1">Uncharacterized protein</fullName>
    </submittedName>
</protein>
<gene>
    <name evidence="1" type="ORF">AVDCRST_MAG30-1727</name>
</gene>
<accession>A0A6J4SFN4</accession>
<reference evidence="1" key="1">
    <citation type="submission" date="2020-02" db="EMBL/GenBank/DDBJ databases">
        <authorList>
            <person name="Meier V. D."/>
        </authorList>
    </citation>
    <scope>NUCLEOTIDE SEQUENCE</scope>
    <source>
        <strain evidence="1">AVDCRST_MAG30</strain>
    </source>
</reference>
<organism evidence="1">
    <name type="scientific">uncultured Solirubrobacteraceae bacterium</name>
    <dbReference type="NCBI Taxonomy" id="1162706"/>
    <lineage>
        <taxon>Bacteria</taxon>
        <taxon>Bacillati</taxon>
        <taxon>Actinomycetota</taxon>
        <taxon>Thermoleophilia</taxon>
        <taxon>Solirubrobacterales</taxon>
        <taxon>Solirubrobacteraceae</taxon>
        <taxon>environmental samples</taxon>
    </lineage>
</organism>
<dbReference type="EMBL" id="CADCVS010000232">
    <property type="protein sequence ID" value="CAA9497762.1"/>
    <property type="molecule type" value="Genomic_DNA"/>
</dbReference>
<evidence type="ECO:0000313" key="1">
    <source>
        <dbReference type="EMBL" id="CAA9497762.1"/>
    </source>
</evidence>
<sequence length="74" mass="7458">MHPLVAGEEELLLRAEQAEEVRLRDPGVAGDRVGRGRGVARAGEVAGRLGDDVLPALGGAAAGGGGRPGRRHAA</sequence>
<dbReference type="AlphaFoldDB" id="A0A6J4SFN4"/>
<proteinExistence type="predicted"/>
<name>A0A6J4SFN4_9ACTN</name>